<dbReference type="EMBL" id="WOCE01000010">
    <property type="protein sequence ID" value="KAE9605146.1"/>
    <property type="molecule type" value="Genomic_DNA"/>
</dbReference>
<comment type="caution">
    <text evidence="1">The sequence shown here is derived from an EMBL/GenBank/DDBJ whole genome shotgun (WGS) entry which is preliminary data.</text>
</comment>
<accession>A0A6A4PV37</accession>
<protein>
    <submittedName>
        <fullName evidence="1">Uncharacterized protein</fullName>
    </submittedName>
</protein>
<gene>
    <name evidence="1" type="ORF">Lalb_Chr10g0094171</name>
</gene>
<evidence type="ECO:0000313" key="1">
    <source>
        <dbReference type="EMBL" id="KAE9605146.1"/>
    </source>
</evidence>
<dbReference type="Proteomes" id="UP000447434">
    <property type="component" value="Chromosome 10"/>
</dbReference>
<keyword evidence="2" id="KW-1185">Reference proteome</keyword>
<dbReference type="AlphaFoldDB" id="A0A6A4PV37"/>
<name>A0A6A4PV37_LUPAL</name>
<sequence>MFPLKLIHGWFLEHVYLNSNFLINVALKLVPILVHLRKSSALGVKTRLVHLNLNNSHQCSIKTDFYPSAISKL</sequence>
<evidence type="ECO:0000313" key="2">
    <source>
        <dbReference type="Proteomes" id="UP000447434"/>
    </source>
</evidence>
<reference evidence="2" key="1">
    <citation type="journal article" date="2020" name="Nat. Commun.">
        <title>Genome sequence of the cluster root forming white lupin.</title>
        <authorList>
            <person name="Hufnagel B."/>
            <person name="Marques A."/>
            <person name="Soriano A."/>
            <person name="Marques L."/>
            <person name="Divol F."/>
            <person name="Doumas P."/>
            <person name="Sallet E."/>
            <person name="Mancinotti D."/>
            <person name="Carrere S."/>
            <person name="Marande W."/>
            <person name="Arribat S."/>
            <person name="Keller J."/>
            <person name="Huneau C."/>
            <person name="Blein T."/>
            <person name="Aime D."/>
            <person name="Laguerre M."/>
            <person name="Taylor J."/>
            <person name="Schubert V."/>
            <person name="Nelson M."/>
            <person name="Geu-Flores F."/>
            <person name="Crespi M."/>
            <person name="Gallardo-Guerrero K."/>
            <person name="Delaux P.-M."/>
            <person name="Salse J."/>
            <person name="Berges H."/>
            <person name="Guyot R."/>
            <person name="Gouzy J."/>
            <person name="Peret B."/>
        </authorList>
    </citation>
    <scope>NUCLEOTIDE SEQUENCE [LARGE SCALE GENOMIC DNA]</scope>
    <source>
        <strain evidence="2">cv. Amiga</strain>
    </source>
</reference>
<organism evidence="1 2">
    <name type="scientific">Lupinus albus</name>
    <name type="common">White lupine</name>
    <name type="synonym">Lupinus termis</name>
    <dbReference type="NCBI Taxonomy" id="3870"/>
    <lineage>
        <taxon>Eukaryota</taxon>
        <taxon>Viridiplantae</taxon>
        <taxon>Streptophyta</taxon>
        <taxon>Embryophyta</taxon>
        <taxon>Tracheophyta</taxon>
        <taxon>Spermatophyta</taxon>
        <taxon>Magnoliopsida</taxon>
        <taxon>eudicotyledons</taxon>
        <taxon>Gunneridae</taxon>
        <taxon>Pentapetalae</taxon>
        <taxon>rosids</taxon>
        <taxon>fabids</taxon>
        <taxon>Fabales</taxon>
        <taxon>Fabaceae</taxon>
        <taxon>Papilionoideae</taxon>
        <taxon>50 kb inversion clade</taxon>
        <taxon>genistoids sensu lato</taxon>
        <taxon>core genistoids</taxon>
        <taxon>Genisteae</taxon>
        <taxon>Lupinus</taxon>
    </lineage>
</organism>
<proteinExistence type="predicted"/>